<reference evidence="1" key="2">
    <citation type="journal article" date="2015" name="Fish Shellfish Immunol.">
        <title>Early steps in the European eel (Anguilla anguilla)-Vibrio vulnificus interaction in the gills: Role of the RtxA13 toxin.</title>
        <authorList>
            <person name="Callol A."/>
            <person name="Pajuelo D."/>
            <person name="Ebbesson L."/>
            <person name="Teles M."/>
            <person name="MacKenzie S."/>
            <person name="Amaro C."/>
        </authorList>
    </citation>
    <scope>NUCLEOTIDE SEQUENCE</scope>
</reference>
<organism evidence="1">
    <name type="scientific">Anguilla anguilla</name>
    <name type="common">European freshwater eel</name>
    <name type="synonym">Muraena anguilla</name>
    <dbReference type="NCBI Taxonomy" id="7936"/>
    <lineage>
        <taxon>Eukaryota</taxon>
        <taxon>Metazoa</taxon>
        <taxon>Chordata</taxon>
        <taxon>Craniata</taxon>
        <taxon>Vertebrata</taxon>
        <taxon>Euteleostomi</taxon>
        <taxon>Actinopterygii</taxon>
        <taxon>Neopterygii</taxon>
        <taxon>Teleostei</taxon>
        <taxon>Anguilliformes</taxon>
        <taxon>Anguillidae</taxon>
        <taxon>Anguilla</taxon>
    </lineage>
</organism>
<dbReference type="EMBL" id="GBXM01080248">
    <property type="protein sequence ID" value="JAH28329.1"/>
    <property type="molecule type" value="Transcribed_RNA"/>
</dbReference>
<accession>A0A0E9RGX7</accession>
<protein>
    <submittedName>
        <fullName evidence="1">Uncharacterized protein</fullName>
    </submittedName>
</protein>
<reference evidence="1" key="1">
    <citation type="submission" date="2014-11" db="EMBL/GenBank/DDBJ databases">
        <authorList>
            <person name="Amaro Gonzalez C."/>
        </authorList>
    </citation>
    <scope>NUCLEOTIDE SEQUENCE</scope>
</reference>
<dbReference type="AlphaFoldDB" id="A0A0E9RGX7"/>
<evidence type="ECO:0000313" key="1">
    <source>
        <dbReference type="EMBL" id="JAH28329.1"/>
    </source>
</evidence>
<sequence length="36" mass="4152">MKRRCEHSTFVQFSSHSLRVHTDTSVHLPPTAELTD</sequence>
<name>A0A0E9RGX7_ANGAN</name>
<proteinExistence type="predicted"/>